<name>A0A4Y2LWH6_ARAVE</name>
<evidence type="ECO:0000313" key="1">
    <source>
        <dbReference type="EMBL" id="GBN18423.1"/>
    </source>
</evidence>
<sequence>MQTVQKQPQRVAFAAEMLSSIESEHDFLNRIIFSDEVTFHTSNKVNISTTAELGAQKIPMQYRMWKESVQKSMDGVLFHMIQSYDPFSLLRFL</sequence>
<dbReference type="GO" id="GO:0003676">
    <property type="term" value="F:nucleic acid binding"/>
    <property type="evidence" value="ECO:0007669"/>
    <property type="project" value="InterPro"/>
</dbReference>
<dbReference type="InterPro" id="IPR036397">
    <property type="entry name" value="RNaseH_sf"/>
</dbReference>
<proteinExistence type="predicted"/>
<dbReference type="EMBL" id="BGPR01006376">
    <property type="protein sequence ID" value="GBN18423.1"/>
    <property type="molecule type" value="Genomic_DNA"/>
</dbReference>
<protein>
    <submittedName>
        <fullName evidence="1">Uncharacterized protein</fullName>
    </submittedName>
</protein>
<dbReference type="AlphaFoldDB" id="A0A4Y2LWH6"/>
<reference evidence="1 2" key="1">
    <citation type="journal article" date="2019" name="Sci. Rep.">
        <title>Orb-weaving spider Araneus ventricosus genome elucidates the spidroin gene catalogue.</title>
        <authorList>
            <person name="Kono N."/>
            <person name="Nakamura H."/>
            <person name="Ohtoshi R."/>
            <person name="Moran D.A.P."/>
            <person name="Shinohara A."/>
            <person name="Yoshida Y."/>
            <person name="Fujiwara M."/>
            <person name="Mori M."/>
            <person name="Tomita M."/>
            <person name="Arakawa K."/>
        </authorList>
    </citation>
    <scope>NUCLEOTIDE SEQUENCE [LARGE SCALE GENOMIC DNA]</scope>
</reference>
<gene>
    <name evidence="1" type="ORF">AVEN_151810_1</name>
</gene>
<keyword evidence="2" id="KW-1185">Reference proteome</keyword>
<comment type="caution">
    <text evidence="1">The sequence shown here is derived from an EMBL/GenBank/DDBJ whole genome shotgun (WGS) entry which is preliminary data.</text>
</comment>
<dbReference type="Proteomes" id="UP000499080">
    <property type="component" value="Unassembled WGS sequence"/>
</dbReference>
<organism evidence="1 2">
    <name type="scientific">Araneus ventricosus</name>
    <name type="common">Orbweaver spider</name>
    <name type="synonym">Epeira ventricosa</name>
    <dbReference type="NCBI Taxonomy" id="182803"/>
    <lineage>
        <taxon>Eukaryota</taxon>
        <taxon>Metazoa</taxon>
        <taxon>Ecdysozoa</taxon>
        <taxon>Arthropoda</taxon>
        <taxon>Chelicerata</taxon>
        <taxon>Arachnida</taxon>
        <taxon>Araneae</taxon>
        <taxon>Araneomorphae</taxon>
        <taxon>Entelegynae</taxon>
        <taxon>Araneoidea</taxon>
        <taxon>Araneidae</taxon>
        <taxon>Araneus</taxon>
    </lineage>
</organism>
<accession>A0A4Y2LWH6</accession>
<dbReference type="Gene3D" id="3.30.420.10">
    <property type="entry name" value="Ribonuclease H-like superfamily/Ribonuclease H"/>
    <property type="match status" value="1"/>
</dbReference>
<evidence type="ECO:0000313" key="2">
    <source>
        <dbReference type="Proteomes" id="UP000499080"/>
    </source>
</evidence>